<feature type="region of interest" description="Disordered" evidence="1">
    <location>
        <begin position="1"/>
        <end position="183"/>
    </location>
</feature>
<feature type="compositionally biased region" description="Polar residues" evidence="1">
    <location>
        <begin position="163"/>
        <end position="176"/>
    </location>
</feature>
<feature type="compositionally biased region" description="Low complexity" evidence="1">
    <location>
        <begin position="444"/>
        <end position="454"/>
    </location>
</feature>
<protein>
    <recommendedName>
        <fullName evidence="5">Serine-rich protein</fullName>
    </recommendedName>
</protein>
<keyword evidence="2" id="KW-1133">Transmembrane helix</keyword>
<dbReference type="AlphaFoldDB" id="A0A8H6VD05"/>
<feature type="transmembrane region" description="Helical" evidence="2">
    <location>
        <begin position="893"/>
        <end position="914"/>
    </location>
</feature>
<feature type="compositionally biased region" description="Basic residues" evidence="1">
    <location>
        <begin position="756"/>
        <end position="771"/>
    </location>
</feature>
<feature type="compositionally biased region" description="Basic and acidic residues" evidence="1">
    <location>
        <begin position="607"/>
        <end position="623"/>
    </location>
</feature>
<feature type="region of interest" description="Disordered" evidence="1">
    <location>
        <begin position="578"/>
        <end position="650"/>
    </location>
</feature>
<reference evidence="3" key="1">
    <citation type="submission" date="2020-04" db="EMBL/GenBank/DDBJ databases">
        <title>Draft genome resource of the tomato pathogen Pseudocercospora fuligena.</title>
        <authorList>
            <person name="Zaccaron A."/>
        </authorList>
    </citation>
    <scope>NUCLEOTIDE SEQUENCE</scope>
    <source>
        <strain evidence="3">PF001</strain>
    </source>
</reference>
<keyword evidence="2" id="KW-0812">Transmembrane</keyword>
<feature type="region of interest" description="Disordered" evidence="1">
    <location>
        <begin position="690"/>
        <end position="713"/>
    </location>
</feature>
<evidence type="ECO:0000313" key="3">
    <source>
        <dbReference type="EMBL" id="KAF7186087.1"/>
    </source>
</evidence>
<feature type="compositionally biased region" description="Basic and acidic residues" evidence="1">
    <location>
        <begin position="232"/>
        <end position="245"/>
    </location>
</feature>
<evidence type="ECO:0000313" key="4">
    <source>
        <dbReference type="Proteomes" id="UP000660729"/>
    </source>
</evidence>
<name>A0A8H6VD05_9PEZI</name>
<evidence type="ECO:0000256" key="1">
    <source>
        <dbReference type="SAM" id="MobiDB-lite"/>
    </source>
</evidence>
<feature type="compositionally biased region" description="Polar residues" evidence="1">
    <location>
        <begin position="634"/>
        <end position="650"/>
    </location>
</feature>
<feature type="compositionally biased region" description="Polar residues" evidence="1">
    <location>
        <begin position="214"/>
        <end position="231"/>
    </location>
</feature>
<feature type="compositionally biased region" description="Polar residues" evidence="1">
    <location>
        <begin position="322"/>
        <end position="334"/>
    </location>
</feature>
<feature type="region of interest" description="Disordered" evidence="1">
    <location>
        <begin position="444"/>
        <end position="483"/>
    </location>
</feature>
<sequence length="990" mass="109293">MFLEPDPRRTKNTGHGQSMSGFFSSQRPIESPRERQQRRSQGRKALHERSQSQNNQSYPATALSQPTVRLVKPSLSDPTLPADTRDDSSASELDDGKENWNKTVEDEGAIPRLPQSAVMREAKASEPGFSASSRDFSVSEAGLPTNEARSLDLAEDRAPRTTLLPNNSQETVTAPYQTLPEPAWLRRSTSSGYYSQCSTLQASEITLAPKGARSQRTSQATTLRTTPTPYEQENRARADADEDIPRLGPAHALETLQEASPERLMTIRPVPDSDTSSPDEPRPGSQPSEGTLSRPRSAPATESPTDSEPSPTLRRSPRRVHSTGSIQTLPSIPNLREVSSSPIIETYDSESATISGAARLPSSSPNFIAYSPSVGSVRPRSRVRPLRVETSFDSINSRLQRHSSFTRPEIGRSLTAHSSWASLESDDTLPPLQIPKKRLRHKAASASLNSQASSTVRGASTDDTMASEDIDTLPYPRRPFSGHLSTIASESEGRTVSHHFSHWSYGSGVLTGDDLSSAPLSPINDSWRRRDSAPAESMVSSLGPETQPSPATQRTSVESPGDMTLGIFREESAVPQPLFRPQAGPITVNQGKKKYEGPLPPLPPIPKNRDDDERADTVSEMTRHSLHQKRSGYSLRSKTSNTPGHSRQLSEISYVDSEARFSTVSNGTSIFPTWAKRFYSGTAHLSSKISLHSNSTDGNAPVRHQRGESSWTDHSITSRLGHTYSNAESVSPVSSHFLPAIFRPRTRKKSSDNSRRNSKLRKSQKSKKSSRSRPSQDTRPDSMGIFPDPLPQHPEGDEIETLPSGQPRWGALQGEDGPPAGKRPLRKYSKQGQWDDMEFPRPMTKDRLSEFGTHEPHLHPSKRTSQNRLSMWKAPSFVESFDTLVKCRCNRQVLLFVLGFIIPLFWMLGAVLPLPKQPASPGDLEKQIAGSEDDVQAAMMAHEAGDAERRWREERKYLKAKWWRMLNRIMSVVGLLVIGAVIALVVVALT</sequence>
<feature type="compositionally biased region" description="Polar residues" evidence="1">
    <location>
        <begin position="538"/>
        <end position="558"/>
    </location>
</feature>
<evidence type="ECO:0000256" key="2">
    <source>
        <dbReference type="SAM" id="Phobius"/>
    </source>
</evidence>
<keyword evidence="2" id="KW-0472">Membrane</keyword>
<feature type="compositionally biased region" description="Polar residues" evidence="1">
    <location>
        <begin position="51"/>
        <end position="67"/>
    </location>
</feature>
<feature type="region of interest" description="Disordered" evidence="1">
    <location>
        <begin position="514"/>
        <end position="560"/>
    </location>
</feature>
<keyword evidence="4" id="KW-1185">Reference proteome</keyword>
<dbReference type="EMBL" id="JABCIY010000270">
    <property type="protein sequence ID" value="KAF7186087.1"/>
    <property type="molecule type" value="Genomic_DNA"/>
</dbReference>
<organism evidence="3 4">
    <name type="scientific">Pseudocercospora fuligena</name>
    <dbReference type="NCBI Taxonomy" id="685502"/>
    <lineage>
        <taxon>Eukaryota</taxon>
        <taxon>Fungi</taxon>
        <taxon>Dikarya</taxon>
        <taxon>Ascomycota</taxon>
        <taxon>Pezizomycotina</taxon>
        <taxon>Dothideomycetes</taxon>
        <taxon>Dothideomycetidae</taxon>
        <taxon>Mycosphaerellales</taxon>
        <taxon>Mycosphaerellaceae</taxon>
        <taxon>Pseudocercospora</taxon>
    </lineage>
</organism>
<comment type="caution">
    <text evidence="3">The sequence shown here is derived from an EMBL/GenBank/DDBJ whole genome shotgun (WGS) entry which is preliminary data.</text>
</comment>
<feature type="region of interest" description="Disordered" evidence="1">
    <location>
        <begin position="204"/>
        <end position="334"/>
    </location>
</feature>
<evidence type="ECO:0008006" key="5">
    <source>
        <dbReference type="Google" id="ProtNLM"/>
    </source>
</evidence>
<gene>
    <name evidence="3" type="ORF">HII31_12614</name>
</gene>
<feature type="compositionally biased region" description="Polar residues" evidence="1">
    <location>
        <begin position="300"/>
        <end position="310"/>
    </location>
</feature>
<feature type="compositionally biased region" description="Basic and acidic residues" evidence="1">
    <location>
        <begin position="149"/>
        <end position="159"/>
    </location>
</feature>
<feature type="region of interest" description="Disordered" evidence="1">
    <location>
        <begin position="740"/>
        <end position="841"/>
    </location>
</feature>
<dbReference type="OrthoDB" id="4153178at2759"/>
<feature type="compositionally biased region" description="Polar residues" evidence="1">
    <location>
        <begin position="455"/>
        <end position="464"/>
    </location>
</feature>
<feature type="compositionally biased region" description="Basic and acidic residues" evidence="1">
    <location>
        <begin position="83"/>
        <end position="105"/>
    </location>
</feature>
<proteinExistence type="predicted"/>
<feature type="compositionally biased region" description="Polar residues" evidence="1">
    <location>
        <begin position="13"/>
        <end position="25"/>
    </location>
</feature>
<feature type="transmembrane region" description="Helical" evidence="2">
    <location>
        <begin position="965"/>
        <end position="989"/>
    </location>
</feature>
<dbReference type="Proteomes" id="UP000660729">
    <property type="component" value="Unassembled WGS sequence"/>
</dbReference>
<accession>A0A8H6VD05</accession>